<proteinExistence type="predicted"/>
<dbReference type="InterPro" id="IPR002197">
    <property type="entry name" value="HTH_Fis"/>
</dbReference>
<evidence type="ECO:0000256" key="3">
    <source>
        <dbReference type="ARBA" id="ARBA00015308"/>
    </source>
</evidence>
<dbReference type="GO" id="GO:0000160">
    <property type="term" value="P:phosphorelay signal transduction system"/>
    <property type="evidence" value="ECO:0007669"/>
    <property type="project" value="UniProtKB-KW"/>
</dbReference>
<keyword evidence="10" id="KW-0804">Transcription</keyword>
<keyword evidence="8" id="KW-0805">Transcription regulation</keyword>
<dbReference type="InterPro" id="IPR058031">
    <property type="entry name" value="AAA_lid_NorR"/>
</dbReference>
<dbReference type="Pfam" id="PF00072">
    <property type="entry name" value="Response_reg"/>
    <property type="match status" value="1"/>
</dbReference>
<feature type="domain" description="Sigma-54 factor interaction" evidence="12">
    <location>
        <begin position="141"/>
        <end position="366"/>
    </location>
</feature>
<feature type="domain" description="Response regulatory" evidence="13">
    <location>
        <begin position="3"/>
        <end position="119"/>
    </location>
</feature>
<dbReference type="SUPFAM" id="SSF52172">
    <property type="entry name" value="CheY-like"/>
    <property type="match status" value="1"/>
</dbReference>
<keyword evidence="15" id="KW-1185">Reference proteome</keyword>
<evidence type="ECO:0000256" key="5">
    <source>
        <dbReference type="ARBA" id="ARBA00022741"/>
    </source>
</evidence>
<reference evidence="14" key="1">
    <citation type="submission" date="2020-08" db="EMBL/GenBank/DDBJ databases">
        <title>Genomic Encyclopedia of Type Strains, Phase IV (KMG-IV): sequencing the most valuable type-strain genomes for metagenomic binning, comparative biology and taxonomic classification.</title>
        <authorList>
            <person name="Goeker M."/>
        </authorList>
    </citation>
    <scope>NUCLEOTIDE SEQUENCE [LARGE SCALE GENOMIC DNA]</scope>
    <source>
        <strain evidence="14">DSM 105040</strain>
    </source>
</reference>
<dbReference type="InterPro" id="IPR011006">
    <property type="entry name" value="CheY-like_superfamily"/>
</dbReference>
<evidence type="ECO:0000256" key="8">
    <source>
        <dbReference type="ARBA" id="ARBA00023015"/>
    </source>
</evidence>
<dbReference type="PROSITE" id="PS50045">
    <property type="entry name" value="SIGMA54_INTERACT_4"/>
    <property type="match status" value="1"/>
</dbReference>
<dbReference type="GO" id="GO:0006355">
    <property type="term" value="P:regulation of DNA-templated transcription"/>
    <property type="evidence" value="ECO:0007669"/>
    <property type="project" value="InterPro"/>
</dbReference>
<evidence type="ECO:0000259" key="13">
    <source>
        <dbReference type="PROSITE" id="PS50110"/>
    </source>
</evidence>
<evidence type="ECO:0000313" key="15">
    <source>
        <dbReference type="Proteomes" id="UP000585681"/>
    </source>
</evidence>
<dbReference type="Pfam" id="PF00158">
    <property type="entry name" value="Sigma54_activat"/>
    <property type="match status" value="1"/>
</dbReference>
<dbReference type="FunFam" id="3.40.50.300:FF:000006">
    <property type="entry name" value="DNA-binding transcriptional regulator NtrC"/>
    <property type="match status" value="1"/>
</dbReference>
<dbReference type="FunFam" id="3.40.50.2300:FF:000018">
    <property type="entry name" value="DNA-binding transcriptional regulator NtrC"/>
    <property type="match status" value="1"/>
</dbReference>
<dbReference type="GO" id="GO:0005524">
    <property type="term" value="F:ATP binding"/>
    <property type="evidence" value="ECO:0007669"/>
    <property type="project" value="UniProtKB-KW"/>
</dbReference>
<dbReference type="PROSITE" id="PS50110">
    <property type="entry name" value="RESPONSE_REGULATORY"/>
    <property type="match status" value="1"/>
</dbReference>
<organism evidence="14 15">
    <name type="scientific">Actibacterium naphthalenivorans</name>
    <dbReference type="NCBI Taxonomy" id="1614693"/>
    <lineage>
        <taxon>Bacteria</taxon>
        <taxon>Pseudomonadati</taxon>
        <taxon>Pseudomonadota</taxon>
        <taxon>Alphaproteobacteria</taxon>
        <taxon>Rhodobacterales</taxon>
        <taxon>Roseobacteraceae</taxon>
        <taxon>Actibacterium</taxon>
    </lineage>
</organism>
<dbReference type="InterPro" id="IPR027417">
    <property type="entry name" value="P-loop_NTPase"/>
</dbReference>
<dbReference type="GO" id="GO:0043565">
    <property type="term" value="F:sequence-specific DNA binding"/>
    <property type="evidence" value="ECO:0007669"/>
    <property type="project" value="InterPro"/>
</dbReference>
<dbReference type="EMBL" id="JACIEQ010000002">
    <property type="protein sequence ID" value="MBB4022219.1"/>
    <property type="molecule type" value="Genomic_DNA"/>
</dbReference>
<dbReference type="InterPro" id="IPR009057">
    <property type="entry name" value="Homeodomain-like_sf"/>
</dbReference>
<keyword evidence="7" id="KW-0902">Two-component regulatory system</keyword>
<gene>
    <name evidence="14" type="ORF">GGR17_002028</name>
</gene>
<keyword evidence="4 11" id="KW-0597">Phosphoprotein</keyword>
<evidence type="ECO:0000313" key="14">
    <source>
        <dbReference type="EMBL" id="MBB4022219.1"/>
    </source>
</evidence>
<evidence type="ECO:0000256" key="6">
    <source>
        <dbReference type="ARBA" id="ARBA00022840"/>
    </source>
</evidence>
<dbReference type="SMART" id="SM00448">
    <property type="entry name" value="REC"/>
    <property type="match status" value="1"/>
</dbReference>
<dbReference type="SUPFAM" id="SSF52540">
    <property type="entry name" value="P-loop containing nucleoside triphosphate hydrolases"/>
    <property type="match status" value="1"/>
</dbReference>
<dbReference type="Pfam" id="PF02954">
    <property type="entry name" value="HTH_8"/>
    <property type="match status" value="1"/>
</dbReference>
<evidence type="ECO:0000259" key="12">
    <source>
        <dbReference type="PROSITE" id="PS50045"/>
    </source>
</evidence>
<dbReference type="SMART" id="SM00382">
    <property type="entry name" value="AAA"/>
    <property type="match status" value="1"/>
</dbReference>
<keyword evidence="6" id="KW-0067">ATP-binding</keyword>
<dbReference type="AlphaFoldDB" id="A0A840CG16"/>
<comment type="function">
    <text evidence="1">Required for activation of most nif operons, which are directly involved in nitrogen fixation.</text>
</comment>
<dbReference type="CDD" id="cd17550">
    <property type="entry name" value="REC_NtrX-like"/>
    <property type="match status" value="1"/>
</dbReference>
<keyword evidence="5" id="KW-0547">Nucleotide-binding</keyword>
<sequence length="468" mass="51712">MGDILIVDDERDIRELISDILRDEGYTTRLAGNSDSCMSEINSEPPALLVLDIWLKDSRMDGIDILTTVKRDNPDIPIVIISGHGNIEIAVAAIKQGAYDFIEKPFNIDQLLVVVRRAMEASRLRRENLDLKRRDVASSHMVGSSSAFKALKSSLDKVNKSNGRVMLTGPAGSGKEVAARYIHANSNRASGPFVSVNSASIEPERMEEVLFGRESPDRGVEPGLLEQAHGGVLFFDEIADMPLGTQSKILRVLVDQQFTRVGGTGKVRVDMRVISSTTRDLKAAIDKGAFRQELYHRLNVVPIPVPSLDERREDIPELSAHFIEEFNRTQGLPLRMMSEEAEALLQTMMWPGNVRQLKNVIERVLILGDGAGPIETSELPMPADEPMGEGRLVMAGALATLPLREARELFEREYLLTQINRFGGNISRTASFVGMERSALHRKLKSLGVVTTNKAGGRVAHVENESEL</sequence>
<dbReference type="SUPFAM" id="SSF46689">
    <property type="entry name" value="Homeodomain-like"/>
    <property type="match status" value="1"/>
</dbReference>
<dbReference type="Gene3D" id="1.10.8.60">
    <property type="match status" value="1"/>
</dbReference>
<dbReference type="InterPro" id="IPR002078">
    <property type="entry name" value="Sigma_54_int"/>
</dbReference>
<evidence type="ECO:0000256" key="10">
    <source>
        <dbReference type="ARBA" id="ARBA00023163"/>
    </source>
</evidence>
<dbReference type="Gene3D" id="1.10.10.60">
    <property type="entry name" value="Homeodomain-like"/>
    <property type="match status" value="1"/>
</dbReference>
<dbReference type="PROSITE" id="PS00688">
    <property type="entry name" value="SIGMA54_INTERACT_3"/>
    <property type="match status" value="1"/>
</dbReference>
<comment type="caution">
    <text evidence="14">The sequence shown here is derived from an EMBL/GenBank/DDBJ whole genome shotgun (WGS) entry which is preliminary data.</text>
</comment>
<dbReference type="FunFam" id="1.10.10.60:FF:000165">
    <property type="entry name" value="Two-component system nitrogen regulation response regulator NtrX"/>
    <property type="match status" value="1"/>
</dbReference>
<dbReference type="InterPro" id="IPR001789">
    <property type="entry name" value="Sig_transdc_resp-reg_receiver"/>
</dbReference>
<dbReference type="RefSeq" id="WP_037206752.1">
    <property type="nucleotide sequence ID" value="NZ_JACIEQ010000002.1"/>
</dbReference>
<evidence type="ECO:0000256" key="1">
    <source>
        <dbReference type="ARBA" id="ARBA00002167"/>
    </source>
</evidence>
<feature type="modified residue" description="4-aspartylphosphate" evidence="11">
    <location>
        <position position="52"/>
    </location>
</feature>
<accession>A0A840CG16</accession>
<evidence type="ECO:0000256" key="2">
    <source>
        <dbReference type="ARBA" id="ARBA00011135"/>
    </source>
</evidence>
<dbReference type="CDD" id="cd00009">
    <property type="entry name" value="AAA"/>
    <property type="match status" value="1"/>
</dbReference>
<protein>
    <recommendedName>
        <fullName evidence="3">Nif-specific regulatory protein</fullName>
    </recommendedName>
</protein>
<dbReference type="Pfam" id="PF25601">
    <property type="entry name" value="AAA_lid_14"/>
    <property type="match status" value="1"/>
</dbReference>
<dbReference type="Gene3D" id="3.40.50.2300">
    <property type="match status" value="1"/>
</dbReference>
<keyword evidence="9" id="KW-0010">Activator</keyword>
<dbReference type="InterPro" id="IPR025944">
    <property type="entry name" value="Sigma_54_int_dom_CS"/>
</dbReference>
<name>A0A840CG16_9RHOB</name>
<dbReference type="Gene3D" id="3.40.50.300">
    <property type="entry name" value="P-loop containing nucleotide triphosphate hydrolases"/>
    <property type="match status" value="1"/>
</dbReference>
<evidence type="ECO:0000256" key="7">
    <source>
        <dbReference type="ARBA" id="ARBA00023012"/>
    </source>
</evidence>
<comment type="subunit">
    <text evidence="2">Interacts with sigma-54.</text>
</comment>
<dbReference type="PANTHER" id="PTHR32071:SF17">
    <property type="entry name" value="TRANSCRIPTIONAL REGULATOR (NTRC FAMILY)"/>
    <property type="match status" value="1"/>
</dbReference>
<dbReference type="InterPro" id="IPR003593">
    <property type="entry name" value="AAA+_ATPase"/>
</dbReference>
<evidence type="ECO:0000256" key="9">
    <source>
        <dbReference type="ARBA" id="ARBA00023159"/>
    </source>
</evidence>
<dbReference type="PANTHER" id="PTHR32071">
    <property type="entry name" value="TRANSCRIPTIONAL REGULATORY PROTEIN"/>
    <property type="match status" value="1"/>
</dbReference>
<evidence type="ECO:0000256" key="4">
    <source>
        <dbReference type="ARBA" id="ARBA00022553"/>
    </source>
</evidence>
<dbReference type="Proteomes" id="UP000585681">
    <property type="component" value="Unassembled WGS sequence"/>
</dbReference>
<evidence type="ECO:0000256" key="11">
    <source>
        <dbReference type="PROSITE-ProRule" id="PRU00169"/>
    </source>
</evidence>